<name>F4PZR3_CACFS</name>
<feature type="compositionally biased region" description="Acidic residues" evidence="9">
    <location>
        <begin position="843"/>
        <end position="855"/>
    </location>
</feature>
<evidence type="ECO:0000259" key="11">
    <source>
        <dbReference type="PROSITE" id="PS51194"/>
    </source>
</evidence>
<proteinExistence type="inferred from homology"/>
<evidence type="ECO:0000256" key="6">
    <source>
        <dbReference type="PROSITE-ProRule" id="PRU00552"/>
    </source>
</evidence>
<evidence type="ECO:0000313" key="14">
    <source>
        <dbReference type="Proteomes" id="UP000007797"/>
    </source>
</evidence>
<dbReference type="PROSITE" id="PS51195">
    <property type="entry name" value="Q_MOTIF"/>
    <property type="match status" value="1"/>
</dbReference>
<keyword evidence="14" id="KW-1185">Reference proteome</keyword>
<organism evidence="13 14">
    <name type="scientific">Cavenderia fasciculata</name>
    <name type="common">Slime mold</name>
    <name type="synonym">Dictyostelium fasciculatum</name>
    <dbReference type="NCBI Taxonomy" id="261658"/>
    <lineage>
        <taxon>Eukaryota</taxon>
        <taxon>Amoebozoa</taxon>
        <taxon>Evosea</taxon>
        <taxon>Eumycetozoa</taxon>
        <taxon>Dictyostelia</taxon>
        <taxon>Acytosteliales</taxon>
        <taxon>Cavenderiaceae</taxon>
        <taxon>Cavenderia</taxon>
    </lineage>
</organism>
<keyword evidence="3 7" id="KW-0347">Helicase</keyword>
<dbReference type="KEGG" id="dfa:DFA_02566"/>
<dbReference type="EMBL" id="GL883017">
    <property type="protein sequence ID" value="EGG18827.1"/>
    <property type="molecule type" value="Genomic_DNA"/>
</dbReference>
<dbReference type="CDD" id="cd18787">
    <property type="entry name" value="SF2_C_DEAD"/>
    <property type="match status" value="1"/>
</dbReference>
<dbReference type="GO" id="GO:0005524">
    <property type="term" value="F:ATP binding"/>
    <property type="evidence" value="ECO:0007669"/>
    <property type="project" value="UniProtKB-UniRule"/>
</dbReference>
<reference evidence="14" key="1">
    <citation type="journal article" date="2011" name="Genome Res.">
        <title>Phylogeny-wide analysis of social amoeba genomes highlights ancient origins for complex intercellular communication.</title>
        <authorList>
            <person name="Heidel A.J."/>
            <person name="Lawal H.M."/>
            <person name="Felder M."/>
            <person name="Schilde C."/>
            <person name="Helps N.R."/>
            <person name="Tunggal B."/>
            <person name="Rivero F."/>
            <person name="John U."/>
            <person name="Schleicher M."/>
            <person name="Eichinger L."/>
            <person name="Platzer M."/>
            <person name="Noegel A.A."/>
            <person name="Schaap P."/>
            <person name="Gloeckner G."/>
        </authorList>
    </citation>
    <scope>NUCLEOTIDE SEQUENCE [LARGE SCALE GENOMIC DNA]</scope>
    <source>
        <strain evidence="14">SH3</strain>
    </source>
</reference>
<keyword evidence="2 7" id="KW-0378">Hydrolase</keyword>
<evidence type="ECO:0000256" key="2">
    <source>
        <dbReference type="ARBA" id="ARBA00022801"/>
    </source>
</evidence>
<gene>
    <name evidence="13" type="primary">ddx10</name>
    <name evidence="13" type="ORF">DFA_02566</name>
</gene>
<dbReference type="GeneID" id="14870941"/>
<feature type="compositionally biased region" description="Low complexity" evidence="9">
    <location>
        <begin position="13"/>
        <end position="32"/>
    </location>
</feature>
<dbReference type="GO" id="GO:0003724">
    <property type="term" value="F:RNA helicase activity"/>
    <property type="evidence" value="ECO:0007669"/>
    <property type="project" value="UniProtKB-EC"/>
</dbReference>
<evidence type="ECO:0000259" key="12">
    <source>
        <dbReference type="PROSITE" id="PS51195"/>
    </source>
</evidence>
<feature type="compositionally biased region" description="Basic residues" evidence="9">
    <location>
        <begin position="757"/>
        <end position="770"/>
    </location>
</feature>
<comment type="domain">
    <text evidence="7">The Q motif is unique to and characteristic of the DEAD box family of RNA helicases and controls ATP binding and hydrolysis.</text>
</comment>
<feature type="compositionally biased region" description="Basic and acidic residues" evidence="9">
    <location>
        <begin position="771"/>
        <end position="791"/>
    </location>
</feature>
<feature type="compositionally biased region" description="Acidic residues" evidence="9">
    <location>
        <begin position="800"/>
        <end position="825"/>
    </location>
</feature>
<dbReference type="SMART" id="SM01178">
    <property type="entry name" value="DUF4217"/>
    <property type="match status" value="1"/>
</dbReference>
<sequence length="897" mass="103691">MDHSESYSTAPPKKANNNNNNKNNKNNNNNKNGNKKGPNKQQQQQQKQKQQQQEKGSLRKKGNLYKSIKEEQVNKKKNREIALKQYHEEIKELNKRIKDEAPARGSNPLANKVNDDKKNEEYKISYSAASKFNQLPISKLTMKGLDEKKYIDMTDIQRSSIPHSLCGRDILGAAKTGSGKTLAFIVPMLELLYRNSWNIEDGVGAIILSPTRELAIQIFDVLRDAGKYHSFSAGLIIGGKNVDNEKKKINEMNILIATPGRLLQHMDETEGFRCNNLQMLILDEADRILDFGFTKTLNSIVQNLPSSRQTLLFSATQTKSVKDLARLSLREPEYVSVYDRDLMSTPANLTQTVMFSTLEDKINLLYSFLHSHLTKKTIVFLTTCKQVRFIYETFYLINPGCRLFQLHGKMKQTSRLDVFQQFCDEKMGTLFATDVAARGLDFPTVDWVIQMDCPDDIATYIHRVGRTARNNTEGNSLTVLLPTEKPFIKLMEKQNIHHQILETNPEKSINIQPKLAAILSEKVDLKYLAQKAFITYVKSIYRQDNKEVFSLEGLDLKAFSNSMGLPGAPNIQIGKTLKTDKNNSYKLTELQKKQYEKKLEKEKKAKELEERGEELVEDEDNLSEDEKEVPKISKYNVSRVERLFKRKNPNVFSEEFDKLRDKMDEEDDVFVMKRKDHTLEDVQEEIEENDKTTELNRRQQNRLVKIQNRIINPEVKSKIQLDEANEFVGQDHQLPQDYIEEMKSRMEQVDPEDKEVHKQKLRDRRQRKLLKLKEKERPQGKDQEDGQDGEKGGAYFVPQSDEEEYEYIDDGEEYQPSDNDSDGDSSESSYEYTYDGEEYKPSDDEESESEEEEEEPVKPTKKNIKSIKSTPQPKPVLGKRSIDEQEEAALQILKRRK</sequence>
<feature type="domain" description="Helicase C-terminal" evidence="11">
    <location>
        <begin position="361"/>
        <end position="512"/>
    </location>
</feature>
<dbReference type="InterPro" id="IPR011545">
    <property type="entry name" value="DEAD/DEAH_box_helicase_dom"/>
</dbReference>
<comment type="function">
    <text evidence="7">RNA helicase.</text>
</comment>
<feature type="compositionally biased region" description="Low complexity" evidence="9">
    <location>
        <begin position="39"/>
        <end position="55"/>
    </location>
</feature>
<dbReference type="SMART" id="SM00490">
    <property type="entry name" value="HELICc"/>
    <property type="match status" value="1"/>
</dbReference>
<feature type="coiled-coil region" evidence="8">
    <location>
        <begin position="585"/>
        <end position="625"/>
    </location>
</feature>
<keyword evidence="1 7" id="KW-0547">Nucleotide-binding</keyword>
<evidence type="ECO:0000256" key="3">
    <source>
        <dbReference type="ARBA" id="ARBA00022806"/>
    </source>
</evidence>
<dbReference type="RefSeq" id="XP_004357289.1">
    <property type="nucleotide sequence ID" value="XM_004357233.1"/>
</dbReference>
<dbReference type="OrthoDB" id="10259640at2759"/>
<dbReference type="CDD" id="cd17941">
    <property type="entry name" value="DEADc_DDX10"/>
    <property type="match status" value="1"/>
</dbReference>
<protein>
    <recommendedName>
        <fullName evidence="7">ATP-dependent RNA helicase</fullName>
        <ecNumber evidence="7">3.6.4.13</ecNumber>
    </recommendedName>
</protein>
<dbReference type="Pfam" id="PF13959">
    <property type="entry name" value="CTE_SPB4"/>
    <property type="match status" value="1"/>
</dbReference>
<dbReference type="OMA" id="YDKMFER"/>
<evidence type="ECO:0000259" key="10">
    <source>
        <dbReference type="PROSITE" id="PS51192"/>
    </source>
</evidence>
<dbReference type="Pfam" id="PF00270">
    <property type="entry name" value="DEAD"/>
    <property type="match status" value="1"/>
</dbReference>
<evidence type="ECO:0000256" key="9">
    <source>
        <dbReference type="SAM" id="MobiDB-lite"/>
    </source>
</evidence>
<dbReference type="InterPro" id="IPR001650">
    <property type="entry name" value="Helicase_C-like"/>
</dbReference>
<evidence type="ECO:0000256" key="1">
    <source>
        <dbReference type="ARBA" id="ARBA00022741"/>
    </source>
</evidence>
<keyword evidence="5 7" id="KW-0694">RNA-binding</keyword>
<feature type="domain" description="DEAD-box RNA helicase Q" evidence="12">
    <location>
        <begin position="130"/>
        <end position="158"/>
    </location>
</feature>
<evidence type="ECO:0000256" key="4">
    <source>
        <dbReference type="ARBA" id="ARBA00022840"/>
    </source>
</evidence>
<dbReference type="PROSITE" id="PS51192">
    <property type="entry name" value="HELICASE_ATP_BIND_1"/>
    <property type="match status" value="1"/>
</dbReference>
<dbReference type="SUPFAM" id="SSF52540">
    <property type="entry name" value="P-loop containing nucleoside triphosphate hydrolases"/>
    <property type="match status" value="1"/>
</dbReference>
<accession>F4PZR3</accession>
<dbReference type="Pfam" id="PF00271">
    <property type="entry name" value="Helicase_C"/>
    <property type="match status" value="1"/>
</dbReference>
<dbReference type="AlphaFoldDB" id="F4PZR3"/>
<keyword evidence="8" id="KW-0175">Coiled coil</keyword>
<feature type="region of interest" description="Disordered" evidence="9">
    <location>
        <begin position="1"/>
        <end position="74"/>
    </location>
</feature>
<dbReference type="EC" id="3.6.4.13" evidence="7"/>
<feature type="region of interest" description="Disordered" evidence="9">
    <location>
        <begin position="727"/>
        <end position="883"/>
    </location>
</feature>
<dbReference type="InterPro" id="IPR025313">
    <property type="entry name" value="SPB4-like_CTE"/>
</dbReference>
<feature type="coiled-coil region" evidence="8">
    <location>
        <begin position="672"/>
        <end position="709"/>
    </location>
</feature>
<comment type="similarity">
    <text evidence="7">Belongs to the DEAD box helicase family.</text>
</comment>
<dbReference type="PROSITE" id="PS00039">
    <property type="entry name" value="DEAD_ATP_HELICASE"/>
    <property type="match status" value="1"/>
</dbReference>
<dbReference type="GO" id="GO:0016887">
    <property type="term" value="F:ATP hydrolysis activity"/>
    <property type="evidence" value="ECO:0007669"/>
    <property type="project" value="RHEA"/>
</dbReference>
<evidence type="ECO:0000256" key="8">
    <source>
        <dbReference type="SAM" id="Coils"/>
    </source>
</evidence>
<dbReference type="InterPro" id="IPR027417">
    <property type="entry name" value="P-loop_NTPase"/>
</dbReference>
<feature type="short sequence motif" description="Q motif" evidence="6">
    <location>
        <begin position="130"/>
        <end position="158"/>
    </location>
</feature>
<evidence type="ECO:0000256" key="5">
    <source>
        <dbReference type="ARBA" id="ARBA00022884"/>
    </source>
</evidence>
<dbReference type="Proteomes" id="UP000007797">
    <property type="component" value="Unassembled WGS sequence"/>
</dbReference>
<comment type="catalytic activity">
    <reaction evidence="7">
        <text>ATP + H2O = ADP + phosphate + H(+)</text>
        <dbReference type="Rhea" id="RHEA:13065"/>
        <dbReference type="ChEBI" id="CHEBI:15377"/>
        <dbReference type="ChEBI" id="CHEBI:15378"/>
        <dbReference type="ChEBI" id="CHEBI:30616"/>
        <dbReference type="ChEBI" id="CHEBI:43474"/>
        <dbReference type="ChEBI" id="CHEBI:456216"/>
        <dbReference type="EC" id="3.6.4.13"/>
    </reaction>
</comment>
<dbReference type="InterPro" id="IPR014001">
    <property type="entry name" value="Helicase_ATP-bd"/>
</dbReference>
<dbReference type="GO" id="GO:0003723">
    <property type="term" value="F:RNA binding"/>
    <property type="evidence" value="ECO:0007669"/>
    <property type="project" value="UniProtKB-UniRule"/>
</dbReference>
<dbReference type="Gene3D" id="3.40.50.300">
    <property type="entry name" value="P-loop containing nucleotide triphosphate hydrolases"/>
    <property type="match status" value="2"/>
</dbReference>
<dbReference type="PANTHER" id="PTHR24031">
    <property type="entry name" value="RNA HELICASE"/>
    <property type="match status" value="1"/>
</dbReference>
<dbReference type="InterPro" id="IPR014014">
    <property type="entry name" value="RNA_helicase_DEAD_Q_motif"/>
</dbReference>
<dbReference type="PROSITE" id="PS51194">
    <property type="entry name" value="HELICASE_CTER"/>
    <property type="match status" value="1"/>
</dbReference>
<dbReference type="STRING" id="1054147.F4PZR3"/>
<dbReference type="SMART" id="SM00487">
    <property type="entry name" value="DEXDc"/>
    <property type="match status" value="1"/>
</dbReference>
<dbReference type="InterPro" id="IPR000629">
    <property type="entry name" value="RNA-helicase_DEAD-box_CS"/>
</dbReference>
<keyword evidence="4 7" id="KW-0067">ATP-binding</keyword>
<evidence type="ECO:0000256" key="7">
    <source>
        <dbReference type="RuleBase" id="RU365068"/>
    </source>
</evidence>
<evidence type="ECO:0000313" key="13">
    <source>
        <dbReference type="EMBL" id="EGG18827.1"/>
    </source>
</evidence>
<feature type="domain" description="Helicase ATP-binding" evidence="10">
    <location>
        <begin position="161"/>
        <end position="335"/>
    </location>
</feature>